<dbReference type="EMBL" id="KZ805302">
    <property type="protein sequence ID" value="PVI07865.1"/>
    <property type="molecule type" value="Genomic_DNA"/>
</dbReference>
<proteinExistence type="predicted"/>
<evidence type="ECO:0000313" key="2">
    <source>
        <dbReference type="Proteomes" id="UP000244855"/>
    </source>
</evidence>
<dbReference type="AlphaFoldDB" id="A0A2V1EEX7"/>
<gene>
    <name evidence="1" type="ORF">DM02DRAFT_608482</name>
</gene>
<evidence type="ECO:0000313" key="1">
    <source>
        <dbReference type="EMBL" id="PVI07865.1"/>
    </source>
</evidence>
<organism evidence="1 2">
    <name type="scientific">Periconia macrospinosa</name>
    <dbReference type="NCBI Taxonomy" id="97972"/>
    <lineage>
        <taxon>Eukaryota</taxon>
        <taxon>Fungi</taxon>
        <taxon>Dikarya</taxon>
        <taxon>Ascomycota</taxon>
        <taxon>Pezizomycotina</taxon>
        <taxon>Dothideomycetes</taxon>
        <taxon>Pleosporomycetidae</taxon>
        <taxon>Pleosporales</taxon>
        <taxon>Massarineae</taxon>
        <taxon>Periconiaceae</taxon>
        <taxon>Periconia</taxon>
    </lineage>
</organism>
<sequence>MNDRSRSAPSARSVSVKRCVTTLTASPLLVSGLAPLLFGTHIGGERHLLSLQFKGDPGICTLQL</sequence>
<keyword evidence="2" id="KW-1185">Reference proteome</keyword>
<accession>A0A2V1EEX7</accession>
<protein>
    <submittedName>
        <fullName evidence="1">Uncharacterized protein</fullName>
    </submittedName>
</protein>
<name>A0A2V1EEX7_9PLEO</name>
<dbReference type="Proteomes" id="UP000244855">
    <property type="component" value="Unassembled WGS sequence"/>
</dbReference>
<reference evidence="1 2" key="1">
    <citation type="journal article" date="2018" name="Sci. Rep.">
        <title>Comparative genomics provides insights into the lifestyle and reveals functional heterogeneity of dark septate endophytic fungi.</title>
        <authorList>
            <person name="Knapp D.G."/>
            <person name="Nemeth J.B."/>
            <person name="Barry K."/>
            <person name="Hainaut M."/>
            <person name="Henrissat B."/>
            <person name="Johnson J."/>
            <person name="Kuo A."/>
            <person name="Lim J.H.P."/>
            <person name="Lipzen A."/>
            <person name="Nolan M."/>
            <person name="Ohm R.A."/>
            <person name="Tamas L."/>
            <person name="Grigoriev I.V."/>
            <person name="Spatafora J.W."/>
            <person name="Nagy L.G."/>
            <person name="Kovacs G.M."/>
        </authorList>
    </citation>
    <scope>NUCLEOTIDE SEQUENCE [LARGE SCALE GENOMIC DNA]</scope>
    <source>
        <strain evidence="1 2">DSE2036</strain>
    </source>
</reference>